<dbReference type="Pfam" id="PF00568">
    <property type="entry name" value="WH1"/>
    <property type="match status" value="1"/>
</dbReference>
<evidence type="ECO:0000259" key="3">
    <source>
        <dbReference type="PROSITE" id="PS50229"/>
    </source>
</evidence>
<evidence type="ECO:0008006" key="7">
    <source>
        <dbReference type="Google" id="ProtNLM"/>
    </source>
</evidence>
<evidence type="ECO:0000256" key="1">
    <source>
        <dbReference type="ARBA" id="ARBA00022468"/>
    </source>
</evidence>
<dbReference type="InterPro" id="IPR000198">
    <property type="entry name" value="RhoGAP_dom"/>
</dbReference>
<dbReference type="CDD" id="cd00159">
    <property type="entry name" value="RhoGAP"/>
    <property type="match status" value="1"/>
</dbReference>
<accession>A0A6G0XQ20</accession>
<dbReference type="Pfam" id="PF00620">
    <property type="entry name" value="RhoGAP"/>
    <property type="match status" value="1"/>
</dbReference>
<evidence type="ECO:0000256" key="2">
    <source>
        <dbReference type="SAM" id="MobiDB-lite"/>
    </source>
</evidence>
<keyword evidence="1" id="KW-0343">GTPase activation</keyword>
<dbReference type="Gene3D" id="3.90.810.10">
    <property type="entry name" value="CRIB domain"/>
    <property type="match status" value="1"/>
</dbReference>
<evidence type="ECO:0000313" key="6">
    <source>
        <dbReference type="Proteomes" id="UP000481153"/>
    </source>
</evidence>
<dbReference type="InterPro" id="IPR008936">
    <property type="entry name" value="Rho_GTPase_activation_prot"/>
</dbReference>
<dbReference type="EMBL" id="VJMJ01000027">
    <property type="protein sequence ID" value="KAF0742527.1"/>
    <property type="molecule type" value="Genomic_DNA"/>
</dbReference>
<dbReference type="SMART" id="SM00324">
    <property type="entry name" value="RhoGAP"/>
    <property type="match status" value="1"/>
</dbReference>
<dbReference type="InterPro" id="IPR036936">
    <property type="entry name" value="CRIB_dom_sf"/>
</dbReference>
<sequence length="568" mass="62923">MSEVTVYSFQAALYKLDDTTHEWTLSDTQADGDAIAQYYVFMDEADTVKFRMVGWVQDTGDVVLNSPLTKDCIWLSVNEYFVQFTSPDDTTMGLSFTDVDQARETSTIVQKILQNLNRGAENNREHGESGDSVVSSSTTLMDDLKQYLTFVRTHGTSSLAYLEAIPPEDIAHVVPDLNTIMEPPCASERSSHSRTVDSFLSDEDRQSFRLQYAATQLANVAEPPKRRSCSVPPAFLSSSSSSSSTDTLRRGSVPLGKTVPFLKRCSSSANSSFSSRTSSRRQSLANFDEVEKATMAAVDCNLQAERDNDPAFLRATFGSYSGVTVSREANIPSDSAISRPFQTKQEMHVTFNAELARYEGLPVAWRGLNKQFGLPIDAVPKRKVDGYETKIPAVLQMMKEYLALHGGLETEGVFRLAPDKEECSLVKEAINNGSFAGCNDVHIIANLIKVWFRDLPTSLFNAIPDKSIYKVCELRDLHQALSVLDEGVPESTKGVVLWLLDLMAEVVKHEKRTKMSAKNMAIVLSPNLFSIASDNPMVALTMSQKVAEFTTVLLNSRLALHHGYDVKH</sequence>
<protein>
    <recommendedName>
        <fullName evidence="7">Rho-GAP domain-containing protein</fullName>
    </recommendedName>
</protein>
<dbReference type="PROSITE" id="PS50238">
    <property type="entry name" value="RHOGAP"/>
    <property type="match status" value="1"/>
</dbReference>
<proteinExistence type="predicted"/>
<keyword evidence="6" id="KW-1185">Reference proteome</keyword>
<reference evidence="5 6" key="1">
    <citation type="submission" date="2019-07" db="EMBL/GenBank/DDBJ databases">
        <title>Genomics analysis of Aphanomyces spp. identifies a new class of oomycete effector associated with host adaptation.</title>
        <authorList>
            <person name="Gaulin E."/>
        </authorList>
    </citation>
    <scope>NUCLEOTIDE SEQUENCE [LARGE SCALE GENOMIC DNA]</scope>
    <source>
        <strain evidence="5 6">ATCC 201684</strain>
    </source>
</reference>
<dbReference type="Gene3D" id="2.30.29.30">
    <property type="entry name" value="Pleckstrin-homology domain (PH domain)/Phosphotyrosine-binding domain (PTB)"/>
    <property type="match status" value="1"/>
</dbReference>
<dbReference type="InterPro" id="IPR000697">
    <property type="entry name" value="WH1/EVH1_dom"/>
</dbReference>
<dbReference type="PANTHER" id="PTHR23177:SF35">
    <property type="entry name" value="RHO GTPASE-ACTIVATING PROTEIN GACA"/>
    <property type="match status" value="1"/>
</dbReference>
<dbReference type="GO" id="GO:0007165">
    <property type="term" value="P:signal transduction"/>
    <property type="evidence" value="ECO:0007669"/>
    <property type="project" value="InterPro"/>
</dbReference>
<name>A0A6G0XQ20_9STRA</name>
<dbReference type="VEuPathDB" id="FungiDB:AeMF1_007296"/>
<evidence type="ECO:0000259" key="4">
    <source>
        <dbReference type="PROSITE" id="PS50238"/>
    </source>
</evidence>
<dbReference type="AlphaFoldDB" id="A0A6G0XQ20"/>
<dbReference type="SUPFAM" id="SSF48350">
    <property type="entry name" value="GTPase activation domain, GAP"/>
    <property type="match status" value="1"/>
</dbReference>
<feature type="domain" description="Rho-GAP" evidence="4">
    <location>
        <begin position="374"/>
        <end position="561"/>
    </location>
</feature>
<comment type="caution">
    <text evidence="5">The sequence shown here is derived from an EMBL/GenBank/DDBJ whole genome shotgun (WGS) entry which is preliminary data.</text>
</comment>
<organism evidence="5 6">
    <name type="scientific">Aphanomyces euteiches</name>
    <dbReference type="NCBI Taxonomy" id="100861"/>
    <lineage>
        <taxon>Eukaryota</taxon>
        <taxon>Sar</taxon>
        <taxon>Stramenopiles</taxon>
        <taxon>Oomycota</taxon>
        <taxon>Saprolegniomycetes</taxon>
        <taxon>Saprolegniales</taxon>
        <taxon>Verrucalvaceae</taxon>
        <taxon>Aphanomyces</taxon>
    </lineage>
</organism>
<feature type="region of interest" description="Disordered" evidence="2">
    <location>
        <begin position="223"/>
        <end position="252"/>
    </location>
</feature>
<dbReference type="InterPro" id="IPR011993">
    <property type="entry name" value="PH-like_dom_sf"/>
</dbReference>
<dbReference type="PROSITE" id="PS50229">
    <property type="entry name" value="WH1"/>
    <property type="match status" value="1"/>
</dbReference>
<dbReference type="Proteomes" id="UP000481153">
    <property type="component" value="Unassembled WGS sequence"/>
</dbReference>
<dbReference type="InterPro" id="IPR044785">
    <property type="entry name" value="RopGAP1-5"/>
</dbReference>
<evidence type="ECO:0000313" key="5">
    <source>
        <dbReference type="EMBL" id="KAF0742527.1"/>
    </source>
</evidence>
<gene>
    <name evidence="5" type="ORF">Ae201684_002620</name>
</gene>
<dbReference type="GO" id="GO:0005096">
    <property type="term" value="F:GTPase activator activity"/>
    <property type="evidence" value="ECO:0007669"/>
    <property type="project" value="UniProtKB-KW"/>
</dbReference>
<dbReference type="Gene3D" id="1.10.555.10">
    <property type="entry name" value="Rho GTPase activation protein"/>
    <property type="match status" value="1"/>
</dbReference>
<dbReference type="PANTHER" id="PTHR23177">
    <property type="entry name" value="MKIAA1688 PROTEIN"/>
    <property type="match status" value="1"/>
</dbReference>
<dbReference type="SUPFAM" id="SSF50729">
    <property type="entry name" value="PH domain-like"/>
    <property type="match status" value="1"/>
</dbReference>
<feature type="domain" description="WH1" evidence="3">
    <location>
        <begin position="1"/>
        <end position="116"/>
    </location>
</feature>